<dbReference type="Proteomes" id="UP000262379">
    <property type="component" value="Unassembled WGS sequence"/>
</dbReference>
<sequence>MAGETGSMQLMKSFLCAAAVAAVTATGAIAQDFAYADSYGNLVIESAAGYKRILVGRGRDADRVNNYLDRGQQRRQPAEYVLPRKLYLGYRDCYRPGAFVKGRSYMYGLAEGEMPVLSDCR</sequence>
<organism evidence="2 3">
    <name type="scientific">Mesorhizobium denitrificans</name>
    <dbReference type="NCBI Taxonomy" id="2294114"/>
    <lineage>
        <taxon>Bacteria</taxon>
        <taxon>Pseudomonadati</taxon>
        <taxon>Pseudomonadota</taxon>
        <taxon>Alphaproteobacteria</taxon>
        <taxon>Hyphomicrobiales</taxon>
        <taxon>Phyllobacteriaceae</taxon>
        <taxon>Mesorhizobium</taxon>
    </lineage>
</organism>
<protein>
    <submittedName>
        <fullName evidence="2">Uncharacterized protein</fullName>
    </submittedName>
</protein>
<feature type="chain" id="PRO_5016754200" evidence="1">
    <location>
        <begin position="31"/>
        <end position="121"/>
    </location>
</feature>
<evidence type="ECO:0000313" key="3">
    <source>
        <dbReference type="Proteomes" id="UP000262379"/>
    </source>
</evidence>
<keyword evidence="1" id="KW-0732">Signal</keyword>
<proteinExistence type="predicted"/>
<name>A0A371XGL0_9HYPH</name>
<evidence type="ECO:0000256" key="1">
    <source>
        <dbReference type="SAM" id="SignalP"/>
    </source>
</evidence>
<gene>
    <name evidence="2" type="ORF">DY251_05160</name>
</gene>
<reference evidence="3" key="1">
    <citation type="submission" date="2018-08" db="EMBL/GenBank/DDBJ databases">
        <authorList>
            <person name="Im W.T."/>
        </authorList>
    </citation>
    <scope>NUCLEOTIDE SEQUENCE [LARGE SCALE GENOMIC DNA]</scope>
    <source>
        <strain evidence="3">LA-28</strain>
    </source>
</reference>
<dbReference type="AlphaFoldDB" id="A0A371XGL0"/>
<feature type="signal peptide" evidence="1">
    <location>
        <begin position="1"/>
        <end position="30"/>
    </location>
</feature>
<accession>A0A371XGL0</accession>
<evidence type="ECO:0000313" key="2">
    <source>
        <dbReference type="EMBL" id="RFC68370.1"/>
    </source>
</evidence>
<comment type="caution">
    <text evidence="2">The sequence shown here is derived from an EMBL/GenBank/DDBJ whole genome shotgun (WGS) entry which is preliminary data.</text>
</comment>
<dbReference type="EMBL" id="QURN01000004">
    <property type="protein sequence ID" value="RFC68370.1"/>
    <property type="molecule type" value="Genomic_DNA"/>
</dbReference>
<keyword evidence="3" id="KW-1185">Reference proteome</keyword>